<accession>A0A8H4AJ19</accession>
<proteinExistence type="predicted"/>
<dbReference type="AlphaFoldDB" id="A0A8H4AJ19"/>
<sequence>MNAEEYITADNHLITTEMPNDEEIIEAIKNYECIEPEDEVTNKPIFFIQAFGFMNGILSFLEQQPDGSFNVDNSLIRNLAKLKKEVKLKYIASQQ</sequence>
<reference evidence="1 2" key="1">
    <citation type="journal article" date="2019" name="Environ. Microbiol.">
        <title>At the nexus of three kingdoms: the genome of the mycorrhizal fungus Gigaspora margarita provides insights into plant, endobacterial and fungal interactions.</title>
        <authorList>
            <person name="Venice F."/>
            <person name="Ghignone S."/>
            <person name="Salvioli di Fossalunga A."/>
            <person name="Amselem J."/>
            <person name="Novero M."/>
            <person name="Xianan X."/>
            <person name="Sedzielewska Toro K."/>
            <person name="Morin E."/>
            <person name="Lipzen A."/>
            <person name="Grigoriev I.V."/>
            <person name="Henrissat B."/>
            <person name="Martin F.M."/>
            <person name="Bonfante P."/>
        </authorList>
    </citation>
    <scope>NUCLEOTIDE SEQUENCE [LARGE SCALE GENOMIC DNA]</scope>
    <source>
        <strain evidence="1 2">BEG34</strain>
    </source>
</reference>
<comment type="caution">
    <text evidence="1">The sequence shown here is derived from an EMBL/GenBank/DDBJ whole genome shotgun (WGS) entry which is preliminary data.</text>
</comment>
<dbReference type="OrthoDB" id="2414061at2759"/>
<keyword evidence="2" id="KW-1185">Reference proteome</keyword>
<dbReference type="EMBL" id="WTPW01000539">
    <property type="protein sequence ID" value="KAF0501345.1"/>
    <property type="molecule type" value="Genomic_DNA"/>
</dbReference>
<evidence type="ECO:0000313" key="1">
    <source>
        <dbReference type="EMBL" id="KAF0501345.1"/>
    </source>
</evidence>
<organism evidence="1 2">
    <name type="scientific">Gigaspora margarita</name>
    <dbReference type="NCBI Taxonomy" id="4874"/>
    <lineage>
        <taxon>Eukaryota</taxon>
        <taxon>Fungi</taxon>
        <taxon>Fungi incertae sedis</taxon>
        <taxon>Mucoromycota</taxon>
        <taxon>Glomeromycotina</taxon>
        <taxon>Glomeromycetes</taxon>
        <taxon>Diversisporales</taxon>
        <taxon>Gigasporaceae</taxon>
        <taxon>Gigaspora</taxon>
    </lineage>
</organism>
<dbReference type="Proteomes" id="UP000439903">
    <property type="component" value="Unassembled WGS sequence"/>
</dbReference>
<protein>
    <submittedName>
        <fullName evidence="1">Uncharacterized protein</fullName>
    </submittedName>
</protein>
<evidence type="ECO:0000313" key="2">
    <source>
        <dbReference type="Proteomes" id="UP000439903"/>
    </source>
</evidence>
<name>A0A8H4AJ19_GIGMA</name>
<gene>
    <name evidence="1" type="ORF">F8M41_020030</name>
</gene>